<dbReference type="InterPro" id="IPR027417">
    <property type="entry name" value="P-loop_NTPase"/>
</dbReference>
<dbReference type="RefSeq" id="WP_345301781.1">
    <property type="nucleotide sequence ID" value="NZ_BAABJE010000001.1"/>
</dbReference>
<protein>
    <recommendedName>
        <fullName evidence="1">NACHT domain-containing protein</fullName>
    </recommendedName>
</protein>
<dbReference type="Gene3D" id="3.40.50.300">
    <property type="entry name" value="P-loop containing nucleotide triphosphate hydrolases"/>
    <property type="match status" value="1"/>
</dbReference>
<proteinExistence type="predicted"/>
<dbReference type="InterPro" id="IPR042095">
    <property type="entry name" value="SUMF_sf"/>
</dbReference>
<dbReference type="Pfam" id="PF03781">
    <property type="entry name" value="FGE-sulfatase"/>
    <property type="match status" value="1"/>
</dbReference>
<keyword evidence="3" id="KW-1185">Reference proteome</keyword>
<dbReference type="InterPro" id="IPR051043">
    <property type="entry name" value="Sulfatase_Mod_Factor_Kinase"/>
</dbReference>
<dbReference type="PROSITE" id="PS50837">
    <property type="entry name" value="NACHT"/>
    <property type="match status" value="1"/>
</dbReference>
<dbReference type="PANTHER" id="PTHR23150:SF19">
    <property type="entry name" value="FORMYLGLYCINE-GENERATING ENZYME"/>
    <property type="match status" value="1"/>
</dbReference>
<dbReference type="Gene3D" id="3.90.1580.10">
    <property type="entry name" value="paralog of FGE (formylglycine-generating enzyme)"/>
    <property type="match status" value="1"/>
</dbReference>
<feature type="domain" description="NACHT" evidence="1">
    <location>
        <begin position="171"/>
        <end position="319"/>
    </location>
</feature>
<gene>
    <name evidence="2" type="ORF">GCM10023307_06060</name>
</gene>
<reference evidence="3" key="1">
    <citation type="journal article" date="2019" name="Int. J. Syst. Evol. Microbiol.">
        <title>The Global Catalogue of Microorganisms (GCM) 10K type strain sequencing project: providing services to taxonomists for standard genome sequencing and annotation.</title>
        <authorList>
            <consortium name="The Broad Institute Genomics Platform"/>
            <consortium name="The Broad Institute Genome Sequencing Center for Infectious Disease"/>
            <person name="Wu L."/>
            <person name="Ma J."/>
        </authorList>
    </citation>
    <scope>NUCLEOTIDE SEQUENCE [LARGE SCALE GENOMIC DNA]</scope>
    <source>
        <strain evidence="3">JCM 18204</strain>
    </source>
</reference>
<sequence>MTDPKDEIEALKRRIAELEALQAAQADPEQSTRIKTDGGAAIGGGVRVANGHFIGRDYVASVTHIVQSGESQADAEHVVGAYLQLLTTELSTLHLGEIDGRDHGQREALQLRDVYVPLNTTLRINAGYDLHEWLTLPVQLSDRTLIDRQGHAVRDKEYRPVSVLEALAEHKVLTLLGKPGSGKTSFGARMLLALVEALSEDKSALAHLGERWPAGALFPIRVVLREFADQLPAGDAPACAGDVWDFIGRRLRDNGVVMQAGQIGFLQRFVVRHGALVVFDGLDECGGDARRARVQAAVDGFMRSCGERSRFVLTARPYAFPGGQDPSRGVYLLADFDDDQIEDFIRRWYEVLPQRRWCLPIDAERKCADLLVACARPALRALTPNPLLLTLMAVLHYEQGHVPGNRAELYDESVKLLLQRWNRKSGSERALCDAVGVPDLDLSEVRRVLQQLAFDVHASSMDETEGEGDLDIGENALLQAFRPLLQQSLDKAEAVVEYIEHRTGLLLSLGLRVGERRFSFPHRTFREYLAACHLTESDDFDGECLRLARADPDHWAQVLPLAGRIAGLPRAANAADELIGGERIEDHRAAGKPISAVQWKCAAMAGLMLREQNASALQSNTGKPAAVLRRVRHWLAAALPVHPDEGGLPISQRAKMGEILNDLGDIRFNPENFYFPEDGRLGLIMVASDSSFYVGTRSGDVRAVEENFDIKVPKDEVNDVVTPVGDFWISKYPVTAGQFRLFFEETGIFSGDIDSLYGLQSSPMTGVNWFESVEYIKWISNKALKLEFPIDNEVLELIKSGAWIFDLPSEIEWERACFGGRARALFPWGNHVDYDRVRRDGCGVGEPFVVGLFPSNELGLFDMIGGFWEWTRSIYGKYPGSVYVAARHDSNSRRVLRGGSWSYGRAIARCSSRYRLPPQYRRGAGFRIVLRRTLPALDKLKDKGQEML</sequence>
<dbReference type="Proteomes" id="UP001499959">
    <property type="component" value="Unassembled WGS sequence"/>
</dbReference>
<dbReference type="InterPro" id="IPR016187">
    <property type="entry name" value="CTDL_fold"/>
</dbReference>
<dbReference type="SUPFAM" id="SSF56436">
    <property type="entry name" value="C-type lectin-like"/>
    <property type="match status" value="1"/>
</dbReference>
<organism evidence="2 3">
    <name type="scientific">Lysobacter hankyongensis</name>
    <dbReference type="NCBI Taxonomy" id="1176535"/>
    <lineage>
        <taxon>Bacteria</taxon>
        <taxon>Pseudomonadati</taxon>
        <taxon>Pseudomonadota</taxon>
        <taxon>Gammaproteobacteria</taxon>
        <taxon>Lysobacterales</taxon>
        <taxon>Lysobacteraceae</taxon>
        <taxon>Lysobacter</taxon>
    </lineage>
</organism>
<evidence type="ECO:0000313" key="3">
    <source>
        <dbReference type="Proteomes" id="UP001499959"/>
    </source>
</evidence>
<dbReference type="EMBL" id="BAABJE010000001">
    <property type="protein sequence ID" value="GAA4784149.1"/>
    <property type="molecule type" value="Genomic_DNA"/>
</dbReference>
<dbReference type="InterPro" id="IPR007111">
    <property type="entry name" value="NACHT_NTPase"/>
</dbReference>
<dbReference type="PANTHER" id="PTHR23150">
    <property type="entry name" value="SULFATASE MODIFYING FACTOR 1, 2"/>
    <property type="match status" value="1"/>
</dbReference>
<name>A0ABP9AQ43_9GAMM</name>
<evidence type="ECO:0000313" key="2">
    <source>
        <dbReference type="EMBL" id="GAA4784149.1"/>
    </source>
</evidence>
<dbReference type="InterPro" id="IPR005532">
    <property type="entry name" value="SUMF_dom"/>
</dbReference>
<comment type="caution">
    <text evidence="2">The sequence shown here is derived from an EMBL/GenBank/DDBJ whole genome shotgun (WGS) entry which is preliminary data.</text>
</comment>
<accession>A0ABP9AQ43</accession>
<evidence type="ECO:0000259" key="1">
    <source>
        <dbReference type="PROSITE" id="PS50837"/>
    </source>
</evidence>